<feature type="compositionally biased region" description="Basic and acidic residues" evidence="2">
    <location>
        <begin position="140"/>
        <end position="151"/>
    </location>
</feature>
<reference evidence="4 5" key="1">
    <citation type="submission" date="2020-08" db="EMBL/GenBank/DDBJ databases">
        <title>The Agave Microbiome: Exploring the role of microbial communities in plant adaptations to desert environments.</title>
        <authorList>
            <person name="Partida-Martinez L.P."/>
        </authorList>
    </citation>
    <scope>NUCLEOTIDE SEQUENCE [LARGE SCALE GENOMIC DNA]</scope>
    <source>
        <strain evidence="4 5">RAS26</strain>
    </source>
</reference>
<dbReference type="Proteomes" id="UP000518206">
    <property type="component" value="Unassembled WGS sequence"/>
</dbReference>
<dbReference type="GO" id="GO:0015385">
    <property type="term" value="F:sodium:proton antiporter activity"/>
    <property type="evidence" value="ECO:0007669"/>
    <property type="project" value="TreeGrafter"/>
</dbReference>
<reference evidence="4 5" key="2">
    <citation type="submission" date="2020-08" db="EMBL/GenBank/DDBJ databases">
        <authorList>
            <person name="Partida-Martinez L."/>
            <person name="Huntemann M."/>
            <person name="Clum A."/>
            <person name="Wang J."/>
            <person name="Palaniappan K."/>
            <person name="Ritter S."/>
            <person name="Chen I.-M."/>
            <person name="Stamatis D."/>
            <person name="Reddy T."/>
            <person name="O'Malley R."/>
            <person name="Daum C."/>
            <person name="Shapiro N."/>
            <person name="Ivanova N."/>
            <person name="Kyrpides N."/>
            <person name="Woyke T."/>
        </authorList>
    </citation>
    <scope>NUCLEOTIDE SEQUENCE [LARGE SCALE GENOMIC DNA]</scope>
    <source>
        <strain evidence="4 5">RAS26</strain>
    </source>
</reference>
<feature type="compositionally biased region" description="Low complexity" evidence="2">
    <location>
        <begin position="119"/>
        <end position="137"/>
    </location>
</feature>
<evidence type="ECO:0000256" key="2">
    <source>
        <dbReference type="SAM" id="MobiDB-lite"/>
    </source>
</evidence>
<accession>A0A7W4YC40</accession>
<dbReference type="PANTHER" id="PTHR34703:SF1">
    <property type="entry name" value="ANTIPORTER SUBUNIT MNHG2-RELATED"/>
    <property type="match status" value="1"/>
</dbReference>
<keyword evidence="3" id="KW-1133">Transmembrane helix</keyword>
<sequence length="193" mass="20358">MSAGTWDTVADVLASVCMLAGAFLAFAAGVGILRFPDLLSRMHAGTKPQTLGLVLVLVGLALRLRSGGAVWALVLVVLFQMLTAPVAAHMVGRAGYRTGKVRTDLLVVDELTRDQADANASRDAAAAGGAANAVTAAENLDPRSREPHGGEPELYGMEPHRVERQGVERQGADPQRADPERAEQDGAERPAER</sequence>
<feature type="region of interest" description="Disordered" evidence="2">
    <location>
        <begin position="119"/>
        <end position="193"/>
    </location>
</feature>
<name>A0A7W4YC40_9CELL</name>
<keyword evidence="3" id="KW-0472">Membrane</keyword>
<comment type="similarity">
    <text evidence="1">Belongs to the CPA3 antiporters (TC 2.A.63) subunit G family.</text>
</comment>
<dbReference type="AlphaFoldDB" id="A0A7W4YC40"/>
<evidence type="ECO:0000256" key="1">
    <source>
        <dbReference type="ARBA" id="ARBA00008404"/>
    </source>
</evidence>
<dbReference type="RefSeq" id="WP_396036821.1">
    <property type="nucleotide sequence ID" value="NZ_JACHVX010000003.1"/>
</dbReference>
<evidence type="ECO:0000313" key="4">
    <source>
        <dbReference type="EMBL" id="MBB2923332.1"/>
    </source>
</evidence>
<evidence type="ECO:0000313" key="5">
    <source>
        <dbReference type="Proteomes" id="UP000518206"/>
    </source>
</evidence>
<evidence type="ECO:0000256" key="3">
    <source>
        <dbReference type="SAM" id="Phobius"/>
    </source>
</evidence>
<feature type="transmembrane region" description="Helical" evidence="3">
    <location>
        <begin position="70"/>
        <end position="92"/>
    </location>
</feature>
<dbReference type="Pfam" id="PF03334">
    <property type="entry name" value="PhaG_MnhG_YufB"/>
    <property type="match status" value="1"/>
</dbReference>
<dbReference type="PANTHER" id="PTHR34703">
    <property type="entry name" value="ANTIPORTER SUBUNIT MNHG2-RELATED"/>
    <property type="match status" value="1"/>
</dbReference>
<keyword evidence="3" id="KW-0812">Transmembrane</keyword>
<dbReference type="NCBIfam" id="NF009314">
    <property type="entry name" value="PRK12674.1-2"/>
    <property type="match status" value="1"/>
</dbReference>
<gene>
    <name evidence="4" type="ORF">FHR80_002257</name>
</gene>
<feature type="transmembrane region" description="Helical" evidence="3">
    <location>
        <begin position="12"/>
        <end position="33"/>
    </location>
</feature>
<organism evidence="4 5">
    <name type="scientific">Cellulomonas cellasea</name>
    <dbReference type="NCBI Taxonomy" id="43670"/>
    <lineage>
        <taxon>Bacteria</taxon>
        <taxon>Bacillati</taxon>
        <taxon>Actinomycetota</taxon>
        <taxon>Actinomycetes</taxon>
        <taxon>Micrococcales</taxon>
        <taxon>Cellulomonadaceae</taxon>
        <taxon>Cellulomonas</taxon>
    </lineage>
</organism>
<proteinExistence type="inferred from homology"/>
<protein>
    <submittedName>
        <fullName evidence="4">Monovalent cation/proton antiporter MnhG/PhaG subunit</fullName>
    </submittedName>
</protein>
<feature type="compositionally biased region" description="Basic and acidic residues" evidence="2">
    <location>
        <begin position="158"/>
        <end position="193"/>
    </location>
</feature>
<dbReference type="NCBIfam" id="TIGR01300">
    <property type="entry name" value="CPA3_mnhG_phaG"/>
    <property type="match status" value="1"/>
</dbReference>
<comment type="caution">
    <text evidence="4">The sequence shown here is derived from an EMBL/GenBank/DDBJ whole genome shotgun (WGS) entry which is preliminary data.</text>
</comment>
<dbReference type="EMBL" id="JACHVX010000003">
    <property type="protein sequence ID" value="MBB2923332.1"/>
    <property type="molecule type" value="Genomic_DNA"/>
</dbReference>
<dbReference type="InterPro" id="IPR005133">
    <property type="entry name" value="PhaG_MnhG_YufB"/>
</dbReference>